<keyword evidence="5 7" id="KW-1133">Transmembrane helix</keyword>
<gene>
    <name evidence="10" type="ORF">H9779_03925</name>
</gene>
<dbReference type="InterPro" id="IPR011527">
    <property type="entry name" value="ABC1_TM_dom"/>
</dbReference>
<dbReference type="GO" id="GO:0005886">
    <property type="term" value="C:plasma membrane"/>
    <property type="evidence" value="ECO:0007669"/>
    <property type="project" value="UniProtKB-SubCell"/>
</dbReference>
<evidence type="ECO:0000256" key="7">
    <source>
        <dbReference type="SAM" id="Phobius"/>
    </source>
</evidence>
<dbReference type="AlphaFoldDB" id="A0A9D2IE87"/>
<dbReference type="GO" id="GO:0140359">
    <property type="term" value="F:ABC-type transporter activity"/>
    <property type="evidence" value="ECO:0007669"/>
    <property type="project" value="InterPro"/>
</dbReference>
<feature type="transmembrane region" description="Helical" evidence="7">
    <location>
        <begin position="136"/>
        <end position="156"/>
    </location>
</feature>
<proteinExistence type="predicted"/>
<feature type="domain" description="ABC transmembrane type-1" evidence="9">
    <location>
        <begin position="71"/>
        <end position="316"/>
    </location>
</feature>
<evidence type="ECO:0000256" key="2">
    <source>
        <dbReference type="ARBA" id="ARBA00022692"/>
    </source>
</evidence>
<protein>
    <submittedName>
        <fullName evidence="10">ABC transporter ATP-binding protein/permease</fullName>
    </submittedName>
</protein>
<dbReference type="SMART" id="SM00382">
    <property type="entry name" value="AAA"/>
    <property type="match status" value="1"/>
</dbReference>
<dbReference type="InterPro" id="IPR017871">
    <property type="entry name" value="ABC_transporter-like_CS"/>
</dbReference>
<comment type="caution">
    <text evidence="10">The sequence shown here is derived from an EMBL/GenBank/DDBJ whole genome shotgun (WGS) entry which is preliminary data.</text>
</comment>
<dbReference type="PROSITE" id="PS00211">
    <property type="entry name" value="ABC_TRANSPORTER_1"/>
    <property type="match status" value="1"/>
</dbReference>
<dbReference type="PANTHER" id="PTHR24221:SF654">
    <property type="entry name" value="ATP-BINDING CASSETTE SUB-FAMILY B MEMBER 6"/>
    <property type="match status" value="1"/>
</dbReference>
<dbReference type="Pfam" id="PF00005">
    <property type="entry name" value="ABC_tran"/>
    <property type="match status" value="1"/>
</dbReference>
<dbReference type="PROSITE" id="PS50893">
    <property type="entry name" value="ABC_TRANSPORTER_2"/>
    <property type="match status" value="1"/>
</dbReference>
<evidence type="ECO:0000256" key="4">
    <source>
        <dbReference type="ARBA" id="ARBA00022840"/>
    </source>
</evidence>
<dbReference type="SUPFAM" id="SSF90123">
    <property type="entry name" value="ABC transporter transmembrane region"/>
    <property type="match status" value="1"/>
</dbReference>
<evidence type="ECO:0000256" key="1">
    <source>
        <dbReference type="ARBA" id="ARBA00004651"/>
    </source>
</evidence>
<feature type="domain" description="ABC transporter" evidence="8">
    <location>
        <begin position="351"/>
        <end position="575"/>
    </location>
</feature>
<evidence type="ECO:0000256" key="5">
    <source>
        <dbReference type="ARBA" id="ARBA00022989"/>
    </source>
</evidence>
<organism evidence="10 11">
    <name type="scientific">Candidatus Alistipes avicola</name>
    <dbReference type="NCBI Taxonomy" id="2838432"/>
    <lineage>
        <taxon>Bacteria</taxon>
        <taxon>Pseudomonadati</taxon>
        <taxon>Bacteroidota</taxon>
        <taxon>Bacteroidia</taxon>
        <taxon>Bacteroidales</taxon>
        <taxon>Rikenellaceae</taxon>
        <taxon>Alistipes</taxon>
    </lineage>
</organism>
<dbReference type="InterPro" id="IPR036640">
    <property type="entry name" value="ABC1_TM_sf"/>
</dbReference>
<dbReference type="GO" id="GO:0034040">
    <property type="term" value="F:ATPase-coupled lipid transmembrane transporter activity"/>
    <property type="evidence" value="ECO:0007669"/>
    <property type="project" value="TreeGrafter"/>
</dbReference>
<comment type="subcellular location">
    <subcellularLocation>
        <location evidence="1">Cell membrane</location>
        <topology evidence="1">Multi-pass membrane protein</topology>
    </subcellularLocation>
</comment>
<name>A0A9D2IE87_9BACT</name>
<keyword evidence="6 7" id="KW-0472">Membrane</keyword>
<reference evidence="10" key="2">
    <citation type="submission" date="2021-04" db="EMBL/GenBank/DDBJ databases">
        <authorList>
            <person name="Gilroy R."/>
        </authorList>
    </citation>
    <scope>NUCLEOTIDE SEQUENCE</scope>
    <source>
        <strain evidence="10">CHK169-11906</strain>
    </source>
</reference>
<evidence type="ECO:0000256" key="3">
    <source>
        <dbReference type="ARBA" id="ARBA00022741"/>
    </source>
</evidence>
<evidence type="ECO:0000259" key="9">
    <source>
        <dbReference type="PROSITE" id="PS50929"/>
    </source>
</evidence>
<evidence type="ECO:0000256" key="6">
    <source>
        <dbReference type="ARBA" id="ARBA00023136"/>
    </source>
</evidence>
<dbReference type="GO" id="GO:0005524">
    <property type="term" value="F:ATP binding"/>
    <property type="evidence" value="ECO:0007669"/>
    <property type="project" value="UniProtKB-KW"/>
</dbReference>
<dbReference type="Gene3D" id="1.20.1560.10">
    <property type="entry name" value="ABC transporter type 1, transmembrane domain"/>
    <property type="match status" value="1"/>
</dbReference>
<feature type="transmembrane region" description="Helical" evidence="7">
    <location>
        <begin position="263"/>
        <end position="284"/>
    </location>
</feature>
<evidence type="ECO:0000313" key="10">
    <source>
        <dbReference type="EMBL" id="HJA98733.1"/>
    </source>
</evidence>
<reference evidence="10" key="1">
    <citation type="journal article" date="2021" name="PeerJ">
        <title>Extensive microbial diversity within the chicken gut microbiome revealed by metagenomics and culture.</title>
        <authorList>
            <person name="Gilroy R."/>
            <person name="Ravi A."/>
            <person name="Getino M."/>
            <person name="Pursley I."/>
            <person name="Horton D.L."/>
            <person name="Alikhan N.F."/>
            <person name="Baker D."/>
            <person name="Gharbi K."/>
            <person name="Hall N."/>
            <person name="Watson M."/>
            <person name="Adriaenssens E.M."/>
            <person name="Foster-Nyarko E."/>
            <person name="Jarju S."/>
            <person name="Secka A."/>
            <person name="Antonio M."/>
            <person name="Oren A."/>
            <person name="Chaudhuri R.R."/>
            <person name="La Ragione R."/>
            <person name="Hildebrand F."/>
            <person name="Pallen M.J."/>
        </authorList>
    </citation>
    <scope>NUCLEOTIDE SEQUENCE</scope>
    <source>
        <strain evidence="10">CHK169-11906</strain>
    </source>
</reference>
<dbReference type="Gene3D" id="3.40.50.300">
    <property type="entry name" value="P-loop containing nucleotide triphosphate hydrolases"/>
    <property type="match status" value="1"/>
</dbReference>
<dbReference type="PROSITE" id="PS50929">
    <property type="entry name" value="ABC_TM1F"/>
    <property type="match status" value="1"/>
</dbReference>
<evidence type="ECO:0000313" key="11">
    <source>
        <dbReference type="Proteomes" id="UP000824259"/>
    </source>
</evidence>
<dbReference type="InterPro" id="IPR039421">
    <property type="entry name" value="Type_1_exporter"/>
</dbReference>
<dbReference type="GO" id="GO:0016887">
    <property type="term" value="F:ATP hydrolysis activity"/>
    <property type="evidence" value="ECO:0007669"/>
    <property type="project" value="InterPro"/>
</dbReference>
<evidence type="ECO:0000259" key="8">
    <source>
        <dbReference type="PROSITE" id="PS50893"/>
    </source>
</evidence>
<dbReference type="Proteomes" id="UP000824259">
    <property type="component" value="Unassembled WGS sequence"/>
</dbReference>
<feature type="transmembrane region" description="Helical" evidence="7">
    <location>
        <begin position="162"/>
        <end position="192"/>
    </location>
</feature>
<dbReference type="SUPFAM" id="SSF52540">
    <property type="entry name" value="P-loop containing nucleoside triphosphate hydrolases"/>
    <property type="match status" value="1"/>
</dbReference>
<dbReference type="InterPro" id="IPR003439">
    <property type="entry name" value="ABC_transporter-like_ATP-bd"/>
</dbReference>
<sequence>MKASLFHIIPRAFRTQSLLVSLTIFLRALLNFAGLAMLLPVLMLILDAESLHANPCLERLYQVGGFHSDRVFIICVCATIVALILLKNLLNLFLLRYERRYIYDLYRHMSRRLYMEYHDRGWGFIKRANSAQLTRNVNTVCLAFVTGILVALMTLVSEGMLLAMLFVALILYNPMVAGLILLIFIPAVWFYYSMVRKRLLRYGRSENEAQHAKARTVIETFRGYPDLEISNAFPSMLRRFDRLMQKIISARSKNMTISALPSIFMEVGLCIGMALFVILSLGMPGSEAKLLFGIFAIAGLRLMPSIRNMLSAWSSIRYNRYTIDLLQEIDLNKPLCEPDTNRERMPFLREIRVEHLSFRFEDDPKGVEVLHDLSLTVRKGEHIGIQGASGAGKTTLFNLLLGFYSPTAGKITIDGNPLTEKNRRMWQNAVGYVSQHVFLTDGTLLENVALGEEAEQIDRERARKAIRAAKLDQFVASLSQGMDTPIGEAGNRLSGGQRQRIGIARALYKQADILFFDEATSSLDNRTEEGINRAIAELARENRNLTIVIIAHRDSSLEYCDRIINLESPWNKSLS</sequence>
<keyword evidence="4 10" id="KW-0067">ATP-binding</keyword>
<feature type="transmembrane region" description="Helical" evidence="7">
    <location>
        <begin position="20"/>
        <end position="45"/>
    </location>
</feature>
<keyword evidence="2 7" id="KW-0812">Transmembrane</keyword>
<dbReference type="EMBL" id="DWYR01000010">
    <property type="protein sequence ID" value="HJA98733.1"/>
    <property type="molecule type" value="Genomic_DNA"/>
</dbReference>
<accession>A0A9D2IE87</accession>
<dbReference type="InterPro" id="IPR027417">
    <property type="entry name" value="P-loop_NTPase"/>
</dbReference>
<keyword evidence="3" id="KW-0547">Nucleotide-binding</keyword>
<dbReference type="InterPro" id="IPR003593">
    <property type="entry name" value="AAA+_ATPase"/>
</dbReference>
<feature type="transmembrane region" description="Helical" evidence="7">
    <location>
        <begin position="71"/>
        <end position="90"/>
    </location>
</feature>
<dbReference type="PANTHER" id="PTHR24221">
    <property type="entry name" value="ATP-BINDING CASSETTE SUB-FAMILY B"/>
    <property type="match status" value="1"/>
</dbReference>